<evidence type="ECO:0000313" key="3">
    <source>
        <dbReference type="Proteomes" id="UP001499967"/>
    </source>
</evidence>
<name>A0ABN1N8T2_9PSEU</name>
<dbReference type="InterPro" id="IPR036614">
    <property type="entry name" value="RusA-like_sf"/>
</dbReference>
<dbReference type="Proteomes" id="UP001499967">
    <property type="component" value="Unassembled WGS sequence"/>
</dbReference>
<feature type="region of interest" description="Disordered" evidence="1">
    <location>
        <begin position="192"/>
        <end position="258"/>
    </location>
</feature>
<dbReference type="SUPFAM" id="SSF103084">
    <property type="entry name" value="Holliday junction resolvase RusA"/>
    <property type="match status" value="1"/>
</dbReference>
<dbReference type="EMBL" id="BAAAHP010000187">
    <property type="protein sequence ID" value="GAA0897829.1"/>
    <property type="molecule type" value="Genomic_DNA"/>
</dbReference>
<evidence type="ECO:0000256" key="1">
    <source>
        <dbReference type="SAM" id="MobiDB-lite"/>
    </source>
</evidence>
<keyword evidence="3" id="KW-1185">Reference proteome</keyword>
<feature type="compositionally biased region" description="Basic residues" evidence="1">
    <location>
        <begin position="246"/>
        <end position="258"/>
    </location>
</feature>
<gene>
    <name evidence="2" type="ORF">GCM10009559_59120</name>
</gene>
<sequence>MTDASAIVARPATAPAEATLADIAQAVGLPDDAHTDDVLRAVRALARPEPAIVLRLPFTRPPITANEARSTAHWSNQNIAKRQVAHAVVAIVKHARIPHLDRVAITLTWYAPDHGTRDSDSLYPMAKAVIDALTPPAPAIPKGAPTKAGTPRKRTKAAKLGAGILNDDHAGIVTSTTTAIVLGDPDPRIELALQPLPPAPGRRTVRPRRPSRAQNVSQPARRKTPRVATLDNLQTAASDQTSHPHGATRRRRPTRQDS</sequence>
<accession>A0ABN1N8T2</accession>
<evidence type="ECO:0000313" key="2">
    <source>
        <dbReference type="EMBL" id="GAA0897829.1"/>
    </source>
</evidence>
<protein>
    <submittedName>
        <fullName evidence="2">Uncharacterized protein</fullName>
    </submittedName>
</protein>
<organism evidence="2 3">
    <name type="scientific">Pseudonocardia zijingensis</name>
    <dbReference type="NCBI Taxonomy" id="153376"/>
    <lineage>
        <taxon>Bacteria</taxon>
        <taxon>Bacillati</taxon>
        <taxon>Actinomycetota</taxon>
        <taxon>Actinomycetes</taxon>
        <taxon>Pseudonocardiales</taxon>
        <taxon>Pseudonocardiaceae</taxon>
        <taxon>Pseudonocardia</taxon>
    </lineage>
</organism>
<dbReference type="RefSeq" id="WP_343944943.1">
    <property type="nucleotide sequence ID" value="NZ_BAAAHP010000187.1"/>
</dbReference>
<proteinExistence type="predicted"/>
<feature type="compositionally biased region" description="Polar residues" evidence="1">
    <location>
        <begin position="231"/>
        <end position="243"/>
    </location>
</feature>
<dbReference type="Gene3D" id="3.30.1330.70">
    <property type="entry name" value="Holliday junction resolvase RusA"/>
    <property type="match status" value="1"/>
</dbReference>
<reference evidence="2 3" key="1">
    <citation type="journal article" date="2019" name="Int. J. Syst. Evol. Microbiol.">
        <title>The Global Catalogue of Microorganisms (GCM) 10K type strain sequencing project: providing services to taxonomists for standard genome sequencing and annotation.</title>
        <authorList>
            <consortium name="The Broad Institute Genomics Platform"/>
            <consortium name="The Broad Institute Genome Sequencing Center for Infectious Disease"/>
            <person name="Wu L."/>
            <person name="Ma J."/>
        </authorList>
    </citation>
    <scope>NUCLEOTIDE SEQUENCE [LARGE SCALE GENOMIC DNA]</scope>
    <source>
        <strain evidence="2 3">JCM 11117</strain>
    </source>
</reference>
<comment type="caution">
    <text evidence="2">The sequence shown here is derived from an EMBL/GenBank/DDBJ whole genome shotgun (WGS) entry which is preliminary data.</text>
</comment>